<evidence type="ECO:0000313" key="3">
    <source>
        <dbReference type="Proteomes" id="UP000629468"/>
    </source>
</evidence>
<organism evidence="2 3">
    <name type="scientific">Agaricus bisporus var. burnettii</name>
    <dbReference type="NCBI Taxonomy" id="192524"/>
    <lineage>
        <taxon>Eukaryota</taxon>
        <taxon>Fungi</taxon>
        <taxon>Dikarya</taxon>
        <taxon>Basidiomycota</taxon>
        <taxon>Agaricomycotina</taxon>
        <taxon>Agaricomycetes</taxon>
        <taxon>Agaricomycetidae</taxon>
        <taxon>Agaricales</taxon>
        <taxon>Agaricineae</taxon>
        <taxon>Agaricaceae</taxon>
        <taxon>Agaricus</taxon>
    </lineage>
</organism>
<feature type="chain" id="PRO_5034238839" evidence="1">
    <location>
        <begin position="18"/>
        <end position="132"/>
    </location>
</feature>
<protein>
    <submittedName>
        <fullName evidence="2">Uncharacterized protein</fullName>
    </submittedName>
</protein>
<sequence length="132" mass="14755">MWILLGTGLILVTTRRSSNFGQSISVDVKSQTAPIIWLWLNNPGSYFTTVPCCHIVYCLQPRQVELHPKSVNRSSLGIQKLCLMYQSALSRSHARLPSSSSSQPFRLRQPLKAPAAAIEFGDQGIWWPMATL</sequence>
<dbReference type="AlphaFoldDB" id="A0A8H7C7F1"/>
<keyword evidence="1" id="KW-0732">Signal</keyword>
<dbReference type="Proteomes" id="UP000629468">
    <property type="component" value="Unassembled WGS sequence"/>
</dbReference>
<evidence type="ECO:0000256" key="1">
    <source>
        <dbReference type="SAM" id="SignalP"/>
    </source>
</evidence>
<gene>
    <name evidence="2" type="ORF">Agabi119p4_8617</name>
</gene>
<evidence type="ECO:0000313" key="2">
    <source>
        <dbReference type="EMBL" id="KAF7764080.1"/>
    </source>
</evidence>
<comment type="caution">
    <text evidence="2">The sequence shown here is derived from an EMBL/GenBank/DDBJ whole genome shotgun (WGS) entry which is preliminary data.</text>
</comment>
<dbReference type="EMBL" id="JABXXO010000011">
    <property type="protein sequence ID" value="KAF7764080.1"/>
    <property type="molecule type" value="Genomic_DNA"/>
</dbReference>
<accession>A0A8H7C7F1</accession>
<feature type="signal peptide" evidence="1">
    <location>
        <begin position="1"/>
        <end position="17"/>
    </location>
</feature>
<proteinExistence type="predicted"/>
<reference evidence="2 3" key="1">
    <citation type="journal article" name="Sci. Rep.">
        <title>Telomere-to-telomere assembled and centromere annotated genomes of the two main subspecies of the button mushroom Agaricus bisporus reveal especially polymorphic chromosome ends.</title>
        <authorList>
            <person name="Sonnenberg A.S.M."/>
            <person name="Sedaghat-Telgerd N."/>
            <person name="Lavrijssen B."/>
            <person name="Ohm R.A."/>
            <person name="Hendrickx P.M."/>
            <person name="Scholtmeijer K."/>
            <person name="Baars J.J.P."/>
            <person name="van Peer A."/>
        </authorList>
    </citation>
    <scope>NUCLEOTIDE SEQUENCE [LARGE SCALE GENOMIC DNA]</scope>
    <source>
        <strain evidence="2 3">H119_p4</strain>
    </source>
</reference>
<name>A0A8H7C7F1_AGABI</name>